<feature type="transmembrane region" description="Helical" evidence="1">
    <location>
        <begin position="29"/>
        <end position="45"/>
    </location>
</feature>
<name>A0ABY3Z1W2_STRRM</name>
<dbReference type="RefSeq" id="WP_003986249.1">
    <property type="nucleotide sequence ID" value="NZ_CP043497.1"/>
</dbReference>
<proteinExistence type="predicted"/>
<dbReference type="EMBL" id="CP094298">
    <property type="protein sequence ID" value="UNZ04248.1"/>
    <property type="molecule type" value="Genomic_DNA"/>
</dbReference>
<keyword evidence="3" id="KW-1185">Reference proteome</keyword>
<sequence>MALSISAAVLFAILTLVLLRARYVGPGPAIVVFLCGFFAAGTGAYRPIHNLCETLAGALTSLAG</sequence>
<evidence type="ECO:0000256" key="1">
    <source>
        <dbReference type="SAM" id="Phobius"/>
    </source>
</evidence>
<accession>A0ABY3Z1W2</accession>
<keyword evidence="1" id="KW-0472">Membrane</keyword>
<reference evidence="2 3" key="1">
    <citation type="submission" date="2022-03" db="EMBL/GenBank/DDBJ databases">
        <title>Complete genome of Streptomyces rimosus ssp. rimosus R7 (=ATCC 10970).</title>
        <authorList>
            <person name="Beganovic S."/>
            <person name="Ruckert C."/>
            <person name="Busche T."/>
            <person name="Kalinowski J."/>
            <person name="Wittmann C."/>
        </authorList>
    </citation>
    <scope>NUCLEOTIDE SEQUENCE [LARGE SCALE GENOMIC DNA]</scope>
    <source>
        <strain evidence="2 3">R7</strain>
    </source>
</reference>
<evidence type="ECO:0000313" key="3">
    <source>
        <dbReference type="Proteomes" id="UP000829494"/>
    </source>
</evidence>
<keyword evidence="1" id="KW-1133">Transmembrane helix</keyword>
<protein>
    <submittedName>
        <fullName evidence="2">Uncharacterized protein</fullName>
    </submittedName>
</protein>
<dbReference type="Proteomes" id="UP000829494">
    <property type="component" value="Chromosome"/>
</dbReference>
<evidence type="ECO:0000313" key="2">
    <source>
        <dbReference type="EMBL" id="UNZ04248.1"/>
    </source>
</evidence>
<dbReference type="GeneID" id="66856659"/>
<organism evidence="2 3">
    <name type="scientific">Streptomyces rimosus subsp. rimosus</name>
    <dbReference type="NCBI Taxonomy" id="132474"/>
    <lineage>
        <taxon>Bacteria</taxon>
        <taxon>Bacillati</taxon>
        <taxon>Actinomycetota</taxon>
        <taxon>Actinomycetes</taxon>
        <taxon>Kitasatosporales</taxon>
        <taxon>Streptomycetaceae</taxon>
        <taxon>Streptomyces</taxon>
    </lineage>
</organism>
<gene>
    <name evidence="2" type="ORF">SRIMR7_19000</name>
</gene>
<keyword evidence="1" id="KW-0812">Transmembrane</keyword>